<dbReference type="Proteomes" id="UP001057291">
    <property type="component" value="Unassembled WGS sequence"/>
</dbReference>
<dbReference type="EMBL" id="BOQE01000001">
    <property type="protein sequence ID" value="GIM46807.1"/>
    <property type="molecule type" value="Genomic_DNA"/>
</dbReference>
<keyword evidence="4 6" id="KW-1133">Transmembrane helix</keyword>
<dbReference type="PANTHER" id="PTHR23291">
    <property type="entry name" value="BAX INHIBITOR-RELATED"/>
    <property type="match status" value="1"/>
</dbReference>
<evidence type="ECO:0000256" key="3">
    <source>
        <dbReference type="ARBA" id="ARBA00022692"/>
    </source>
</evidence>
<reference evidence="7" key="1">
    <citation type="journal article" date="2023" name="Int. J. Syst. Evol. Microbiol.">
        <title>Collibacillus ludicampi gen. nov., sp. nov., a new soil bacterium of the family Alicyclobacillaceae.</title>
        <authorList>
            <person name="Jojima T."/>
            <person name="Ioku Y."/>
            <person name="Fukuta Y."/>
            <person name="Shirasaka N."/>
            <person name="Matsumura Y."/>
            <person name="Mori M."/>
        </authorList>
    </citation>
    <scope>NUCLEOTIDE SEQUENCE</scope>
    <source>
        <strain evidence="7">TP075</strain>
    </source>
</reference>
<feature type="transmembrane region" description="Helical" evidence="6">
    <location>
        <begin position="66"/>
        <end position="90"/>
    </location>
</feature>
<gene>
    <name evidence="7" type="primary">yetJ</name>
    <name evidence="7" type="ORF">DNHGIG_23560</name>
</gene>
<comment type="similarity">
    <text evidence="2 6">Belongs to the BI1 family.</text>
</comment>
<keyword evidence="5 6" id="KW-0472">Membrane</keyword>
<evidence type="ECO:0000256" key="6">
    <source>
        <dbReference type="RuleBase" id="RU004379"/>
    </source>
</evidence>
<keyword evidence="3 6" id="KW-0812">Transmembrane</keyword>
<evidence type="ECO:0000256" key="4">
    <source>
        <dbReference type="ARBA" id="ARBA00022989"/>
    </source>
</evidence>
<evidence type="ECO:0000256" key="1">
    <source>
        <dbReference type="ARBA" id="ARBA00004141"/>
    </source>
</evidence>
<evidence type="ECO:0000313" key="8">
    <source>
        <dbReference type="Proteomes" id="UP001057291"/>
    </source>
</evidence>
<name>A0AAV4LG78_9BACL</name>
<feature type="transmembrane region" description="Helical" evidence="6">
    <location>
        <begin position="127"/>
        <end position="148"/>
    </location>
</feature>
<accession>A0AAV4LG78</accession>
<feature type="transmembrane region" description="Helical" evidence="6">
    <location>
        <begin position="40"/>
        <end position="59"/>
    </location>
</feature>
<feature type="transmembrane region" description="Helical" evidence="6">
    <location>
        <begin position="96"/>
        <end position="115"/>
    </location>
</feature>
<organism evidence="7 8">
    <name type="scientific">Collibacillus ludicampi</name>
    <dbReference type="NCBI Taxonomy" id="2771369"/>
    <lineage>
        <taxon>Bacteria</taxon>
        <taxon>Bacillati</taxon>
        <taxon>Bacillota</taxon>
        <taxon>Bacilli</taxon>
        <taxon>Bacillales</taxon>
        <taxon>Alicyclobacillaceae</taxon>
        <taxon>Collibacillus</taxon>
    </lineage>
</organism>
<evidence type="ECO:0000256" key="2">
    <source>
        <dbReference type="ARBA" id="ARBA00010350"/>
    </source>
</evidence>
<evidence type="ECO:0008006" key="9">
    <source>
        <dbReference type="Google" id="ProtNLM"/>
    </source>
</evidence>
<sequence length="214" mass="23938">MYPSGYSSGRLVSQRIMPTLFISLLIAGVGVYIGQYVPRALFLPLSIVELIMIIAAVFIRKSRAVGYGFLYSFTFISGLTIFPAIAHYIIQIGLDNVLKAFGVTVFAFGVASFYASRTRANFNFLSGFLFIGLLALLGMGIVNIFWPFSRTVEMVYSLLGIFIFIGYTLFDISRITNYGVAEEDVPFVVLSLYLDFVNLFLFVLRLMGVNVRRD</sequence>
<keyword evidence="8" id="KW-1185">Reference proteome</keyword>
<comment type="subcellular location">
    <subcellularLocation>
        <location evidence="1">Membrane</location>
        <topology evidence="1">Multi-pass membrane protein</topology>
    </subcellularLocation>
</comment>
<feature type="transmembrane region" description="Helical" evidence="6">
    <location>
        <begin position="16"/>
        <end position="34"/>
    </location>
</feature>
<comment type="caution">
    <text evidence="7">The sequence shown here is derived from an EMBL/GenBank/DDBJ whole genome shotgun (WGS) entry which is preliminary data.</text>
</comment>
<feature type="transmembrane region" description="Helical" evidence="6">
    <location>
        <begin position="154"/>
        <end position="173"/>
    </location>
</feature>
<dbReference type="PANTHER" id="PTHR23291:SF50">
    <property type="entry name" value="PROTEIN LIFEGUARD 4"/>
    <property type="match status" value="1"/>
</dbReference>
<evidence type="ECO:0000256" key="5">
    <source>
        <dbReference type="ARBA" id="ARBA00023136"/>
    </source>
</evidence>
<dbReference type="AlphaFoldDB" id="A0AAV4LG78"/>
<dbReference type="InterPro" id="IPR006214">
    <property type="entry name" value="Bax_inhibitor_1-related"/>
</dbReference>
<dbReference type="GO" id="GO:0005886">
    <property type="term" value="C:plasma membrane"/>
    <property type="evidence" value="ECO:0007669"/>
    <property type="project" value="TreeGrafter"/>
</dbReference>
<proteinExistence type="inferred from homology"/>
<protein>
    <recommendedName>
        <fullName evidence="9">Bax inhibitor-1/YccA family protein</fullName>
    </recommendedName>
</protein>
<dbReference type="Pfam" id="PF01027">
    <property type="entry name" value="Bax1-I"/>
    <property type="match status" value="1"/>
</dbReference>
<dbReference type="CDD" id="cd10432">
    <property type="entry name" value="BI-1-like_bacterial"/>
    <property type="match status" value="1"/>
</dbReference>
<dbReference type="RefSeq" id="WP_282199859.1">
    <property type="nucleotide sequence ID" value="NZ_BOQE01000001.1"/>
</dbReference>
<feature type="transmembrane region" description="Helical" evidence="6">
    <location>
        <begin position="185"/>
        <end position="207"/>
    </location>
</feature>
<evidence type="ECO:0000313" key="7">
    <source>
        <dbReference type="EMBL" id="GIM46807.1"/>
    </source>
</evidence>